<comment type="caution">
    <text evidence="22">The sequence shown here is derived from an EMBL/GenBank/DDBJ whole genome shotgun (WGS) entry which is preliminary data.</text>
</comment>
<dbReference type="PROSITE" id="PS01050">
    <property type="entry name" value="YJEF_C_2"/>
    <property type="match status" value="1"/>
</dbReference>
<evidence type="ECO:0000256" key="15">
    <source>
        <dbReference type="ARBA" id="ARBA00048238"/>
    </source>
</evidence>
<evidence type="ECO:0000256" key="11">
    <source>
        <dbReference type="ARBA" id="ARBA00023235"/>
    </source>
</evidence>
<keyword evidence="23" id="KW-1185">Reference proteome</keyword>
<dbReference type="InterPro" id="IPR036652">
    <property type="entry name" value="YjeF_N_dom_sf"/>
</dbReference>
<feature type="binding site" evidence="18">
    <location>
        <begin position="66"/>
        <end position="70"/>
    </location>
    <ligand>
        <name>(6S)-NADPHX</name>
        <dbReference type="ChEBI" id="CHEBI:64076"/>
    </ligand>
</feature>
<evidence type="ECO:0000256" key="1">
    <source>
        <dbReference type="ARBA" id="ARBA00000013"/>
    </source>
</evidence>
<accession>A0ABV9N9K6</accession>
<comment type="caution">
    <text evidence="18">Lacks conserved residue(s) required for the propagation of feature annotation.</text>
</comment>
<feature type="binding site" evidence="17">
    <location>
        <position position="324"/>
    </location>
    <ligand>
        <name>(6S)-NADPHX</name>
        <dbReference type="ChEBI" id="CHEBI:64076"/>
    </ligand>
</feature>
<dbReference type="PANTHER" id="PTHR12592:SF0">
    <property type="entry name" value="ATP-DEPENDENT (S)-NAD(P)H-HYDRATE DEHYDRATASE"/>
    <property type="match status" value="1"/>
</dbReference>
<feature type="binding site" evidence="18">
    <location>
        <position position="163"/>
    </location>
    <ligand>
        <name>K(+)</name>
        <dbReference type="ChEBI" id="CHEBI:29103"/>
    </ligand>
</feature>
<evidence type="ECO:0000256" key="13">
    <source>
        <dbReference type="ARBA" id="ARBA00023268"/>
    </source>
</evidence>
<evidence type="ECO:0000313" key="22">
    <source>
        <dbReference type="EMBL" id="MFC4723926.1"/>
    </source>
</evidence>
<evidence type="ECO:0000256" key="14">
    <source>
        <dbReference type="ARBA" id="ARBA00025153"/>
    </source>
</evidence>
<feature type="binding site" evidence="18">
    <location>
        <begin position="131"/>
        <end position="137"/>
    </location>
    <ligand>
        <name>(6S)-NADPHX</name>
        <dbReference type="ChEBI" id="CHEBI:64076"/>
    </ligand>
</feature>
<evidence type="ECO:0000256" key="5">
    <source>
        <dbReference type="ARBA" id="ARBA00022723"/>
    </source>
</evidence>
<gene>
    <name evidence="18" type="primary">nnrE</name>
    <name evidence="17" type="synonym">nnrD</name>
    <name evidence="22" type="ORF">ACFPB0_01355</name>
</gene>
<evidence type="ECO:0000256" key="16">
    <source>
        <dbReference type="ARBA" id="ARBA00049209"/>
    </source>
</evidence>
<dbReference type="NCBIfam" id="TIGR00196">
    <property type="entry name" value="yjeF_cterm"/>
    <property type="match status" value="1"/>
</dbReference>
<evidence type="ECO:0000256" key="19">
    <source>
        <dbReference type="PIRNR" id="PIRNR017184"/>
    </source>
</evidence>
<dbReference type="EC" id="4.2.1.136" evidence="19"/>
<dbReference type="NCBIfam" id="TIGR00197">
    <property type="entry name" value="yjeF_nterm"/>
    <property type="match status" value="1"/>
</dbReference>
<dbReference type="EMBL" id="JBHSGQ010000001">
    <property type="protein sequence ID" value="MFC4723926.1"/>
    <property type="molecule type" value="Genomic_DNA"/>
</dbReference>
<keyword evidence="11 18" id="KW-0413">Isomerase</keyword>
<comment type="catalytic activity">
    <reaction evidence="15 17 19">
        <text>(6S)-NADHX + ADP = AMP + phosphate + NADH + H(+)</text>
        <dbReference type="Rhea" id="RHEA:32223"/>
        <dbReference type="ChEBI" id="CHEBI:15378"/>
        <dbReference type="ChEBI" id="CHEBI:43474"/>
        <dbReference type="ChEBI" id="CHEBI:57945"/>
        <dbReference type="ChEBI" id="CHEBI:64074"/>
        <dbReference type="ChEBI" id="CHEBI:456215"/>
        <dbReference type="ChEBI" id="CHEBI:456216"/>
        <dbReference type="EC" id="4.2.1.136"/>
    </reaction>
</comment>
<comment type="similarity">
    <text evidence="3 19">In the N-terminal section; belongs to the NnrE/AIBP family.</text>
</comment>
<dbReference type="SUPFAM" id="SSF53613">
    <property type="entry name" value="Ribokinase-like"/>
    <property type="match status" value="1"/>
</dbReference>
<comment type="function">
    <text evidence="14 19">Bifunctional enzyme that catalyzes the epimerization of the S- and R-forms of NAD(P)HX and the dehydration of the S-form of NAD(P)HX at the expense of ADP, which is converted to AMP. This allows the repair of both epimers of NAD(P)HX, a damaged form of NAD(P)H that is a result of enzymatic or heat-dependent hydration.</text>
</comment>
<evidence type="ECO:0000256" key="17">
    <source>
        <dbReference type="HAMAP-Rule" id="MF_01965"/>
    </source>
</evidence>
<dbReference type="InterPro" id="IPR030677">
    <property type="entry name" value="Nnr"/>
</dbReference>
<feature type="binding site" evidence="18">
    <location>
        <position position="160"/>
    </location>
    <ligand>
        <name>(6S)-NADPHX</name>
        <dbReference type="ChEBI" id="CHEBI:64076"/>
    </ligand>
</feature>
<keyword evidence="9 18" id="KW-0630">Potassium</keyword>
<dbReference type="EC" id="5.1.99.6" evidence="19"/>
<dbReference type="HAMAP" id="MF_01965">
    <property type="entry name" value="NADHX_dehydratase"/>
    <property type="match status" value="1"/>
</dbReference>
<evidence type="ECO:0000313" key="23">
    <source>
        <dbReference type="Proteomes" id="UP001596024"/>
    </source>
</evidence>
<evidence type="ECO:0000256" key="12">
    <source>
        <dbReference type="ARBA" id="ARBA00023239"/>
    </source>
</evidence>
<dbReference type="PIRSF" id="PIRSF017184">
    <property type="entry name" value="Nnr"/>
    <property type="match status" value="1"/>
</dbReference>
<feature type="binding site" evidence="17">
    <location>
        <position position="440"/>
    </location>
    <ligand>
        <name>AMP</name>
        <dbReference type="ChEBI" id="CHEBI:456215"/>
    </ligand>
</feature>
<comment type="cofactor">
    <cofactor evidence="18 19">
        <name>K(+)</name>
        <dbReference type="ChEBI" id="CHEBI:29103"/>
    </cofactor>
    <text evidence="18 19">Binds 1 potassium ion per subunit.</text>
</comment>
<dbReference type="Gene3D" id="3.40.1190.20">
    <property type="match status" value="1"/>
</dbReference>
<evidence type="ECO:0000256" key="7">
    <source>
        <dbReference type="ARBA" id="ARBA00022840"/>
    </source>
</evidence>
<dbReference type="SUPFAM" id="SSF64153">
    <property type="entry name" value="YjeF N-terminal domain-like"/>
    <property type="match status" value="1"/>
</dbReference>
<comment type="subunit">
    <text evidence="17">Homotetramer.</text>
</comment>
<sequence>MFKNMAATMPGPEVLDCAGMTRADAFAVRQGVASLTLMERAGAGVAHAIMARWAPRPAAILCGPGNNGGDGYVIARLLRDAGWPVTVFSLGDVAALKGDAAHMAGLWTGAVKSLDSFKTERFALVVDALFGAGLSRLLDGMALKASRSLAERDCAVVAVDVPSGVNGDESGSEGACVKADLTVTFHRLKPAHLFHPARAACGEIIVVDIGIPDGWRQGAGALPEIVQLPGITLPDTGHDRAVHKHGKGRLCVLAGPPGATGAARLSAMAGLKAGAGLVTLLCPPASLMEAASASLAVMTKSIREDDFADTLSLHRPGALVIGPGAGLNETLKARVLAALSTGVQAVLDADALSVFADDPKALFAALHDRAVLTPHTGEFERLFPGLLDASASPLEAARAGSQQSGANVLLKGPATVIAHPDGRVAVNIHASGRLATAGSGDVLAGIIGALMAQGIAPFQAARSAAFLHGEAGYHLPPGGTAEDLLAVIPAALESLGREQERLLTLNRLGR</sequence>
<dbReference type="InterPro" id="IPR000631">
    <property type="entry name" value="CARKD"/>
</dbReference>
<feature type="binding site" evidence="18">
    <location>
        <position position="127"/>
    </location>
    <ligand>
        <name>K(+)</name>
        <dbReference type="ChEBI" id="CHEBI:29103"/>
    </ligand>
</feature>
<evidence type="ECO:0000256" key="18">
    <source>
        <dbReference type="HAMAP-Rule" id="MF_01966"/>
    </source>
</evidence>
<dbReference type="Gene3D" id="3.40.50.10260">
    <property type="entry name" value="YjeF N-terminal domain"/>
    <property type="match status" value="1"/>
</dbReference>
<dbReference type="PROSITE" id="PS51385">
    <property type="entry name" value="YJEF_N"/>
    <property type="match status" value="1"/>
</dbReference>
<feature type="binding site" evidence="17">
    <location>
        <position position="262"/>
    </location>
    <ligand>
        <name>(6S)-NADPHX</name>
        <dbReference type="ChEBI" id="CHEBI:64076"/>
    </ligand>
</feature>
<feature type="domain" description="YjeF N-terminal" evidence="21">
    <location>
        <begin position="20"/>
        <end position="217"/>
    </location>
</feature>
<evidence type="ECO:0000256" key="2">
    <source>
        <dbReference type="ARBA" id="ARBA00000909"/>
    </source>
</evidence>
<keyword evidence="6 17" id="KW-0547">Nucleotide-binding</keyword>
<dbReference type="InterPro" id="IPR029056">
    <property type="entry name" value="Ribokinase-like"/>
</dbReference>
<reference evidence="23" key="1">
    <citation type="journal article" date="2019" name="Int. J. Syst. Evol. Microbiol.">
        <title>The Global Catalogue of Microorganisms (GCM) 10K type strain sequencing project: providing services to taxonomists for standard genome sequencing and annotation.</title>
        <authorList>
            <consortium name="The Broad Institute Genomics Platform"/>
            <consortium name="The Broad Institute Genome Sequencing Center for Infectious Disease"/>
            <person name="Wu L."/>
            <person name="Ma J."/>
        </authorList>
    </citation>
    <scope>NUCLEOTIDE SEQUENCE [LARGE SCALE GENOMIC DNA]</scope>
    <source>
        <strain evidence="23">CCUG 62981</strain>
    </source>
</reference>
<comment type="function">
    <text evidence="18">Catalyzes the epimerization of the S- and R-forms of NAD(P)HX, a damaged form of NAD(P)H that is a result of enzymatic or heat-dependent hydration. This is a prerequisite for the S-specific NAD(P)H-hydrate dehydratase to allow the repair of both epimers of NAD(P)HX.</text>
</comment>
<evidence type="ECO:0000256" key="10">
    <source>
        <dbReference type="ARBA" id="ARBA00023027"/>
    </source>
</evidence>
<comment type="similarity">
    <text evidence="17">Belongs to the NnrD/CARKD family.</text>
</comment>
<keyword evidence="12 17" id="KW-0456">Lyase</keyword>
<evidence type="ECO:0000259" key="20">
    <source>
        <dbReference type="PROSITE" id="PS51383"/>
    </source>
</evidence>
<keyword evidence="7 17" id="KW-0067">ATP-binding</keyword>
<dbReference type="HAMAP" id="MF_01966">
    <property type="entry name" value="NADHX_epimerase"/>
    <property type="match status" value="1"/>
</dbReference>
<comment type="catalytic activity">
    <reaction evidence="1 18 19">
        <text>(6R)-NADHX = (6S)-NADHX</text>
        <dbReference type="Rhea" id="RHEA:32215"/>
        <dbReference type="ChEBI" id="CHEBI:64074"/>
        <dbReference type="ChEBI" id="CHEBI:64075"/>
        <dbReference type="EC" id="5.1.99.6"/>
    </reaction>
</comment>
<comment type="cofactor">
    <cofactor evidence="17">
        <name>Mg(2+)</name>
        <dbReference type="ChEBI" id="CHEBI:18420"/>
    </cofactor>
</comment>
<evidence type="ECO:0000256" key="9">
    <source>
        <dbReference type="ARBA" id="ARBA00022958"/>
    </source>
</evidence>
<dbReference type="Pfam" id="PF01256">
    <property type="entry name" value="Carb_kinase"/>
    <property type="match status" value="1"/>
</dbReference>
<protein>
    <recommendedName>
        <fullName evidence="19">Bifunctional NAD(P)H-hydrate repair enzyme</fullName>
    </recommendedName>
    <alternativeName>
        <fullName evidence="19">Nicotinamide nucleotide repair protein</fullName>
    </alternativeName>
    <domain>
        <recommendedName>
            <fullName evidence="19">ADP-dependent (S)-NAD(P)H-hydrate dehydratase</fullName>
            <ecNumber evidence="19">4.2.1.136</ecNumber>
        </recommendedName>
        <alternativeName>
            <fullName evidence="19">ADP-dependent NAD(P)HX dehydratase</fullName>
        </alternativeName>
    </domain>
    <domain>
        <recommendedName>
            <fullName evidence="19">NAD(P)H-hydrate epimerase</fullName>
            <ecNumber evidence="19">5.1.99.6</ecNumber>
        </recommendedName>
    </domain>
</protein>
<organism evidence="22 23">
    <name type="scientific">Glycocaulis abyssi</name>
    <dbReference type="NCBI Taxonomy" id="1433403"/>
    <lineage>
        <taxon>Bacteria</taxon>
        <taxon>Pseudomonadati</taxon>
        <taxon>Pseudomonadota</taxon>
        <taxon>Alphaproteobacteria</taxon>
        <taxon>Maricaulales</taxon>
        <taxon>Maricaulaceae</taxon>
        <taxon>Glycocaulis</taxon>
    </lineage>
</organism>
<dbReference type="PANTHER" id="PTHR12592">
    <property type="entry name" value="ATP-DEPENDENT (S)-NAD(P)H-HYDRATE DEHYDRATASE FAMILY MEMBER"/>
    <property type="match status" value="1"/>
</dbReference>
<comment type="catalytic activity">
    <reaction evidence="16 17 19">
        <text>(6S)-NADPHX + ADP = AMP + phosphate + NADPH + H(+)</text>
        <dbReference type="Rhea" id="RHEA:32235"/>
        <dbReference type="ChEBI" id="CHEBI:15378"/>
        <dbReference type="ChEBI" id="CHEBI:43474"/>
        <dbReference type="ChEBI" id="CHEBI:57783"/>
        <dbReference type="ChEBI" id="CHEBI:64076"/>
        <dbReference type="ChEBI" id="CHEBI:456215"/>
        <dbReference type="ChEBI" id="CHEBI:456216"/>
        <dbReference type="EC" id="4.2.1.136"/>
    </reaction>
</comment>
<evidence type="ECO:0000256" key="6">
    <source>
        <dbReference type="ARBA" id="ARBA00022741"/>
    </source>
</evidence>
<dbReference type="CDD" id="cd01171">
    <property type="entry name" value="YXKO-related"/>
    <property type="match status" value="1"/>
</dbReference>
<keyword evidence="13" id="KW-0511">Multifunctional enzyme</keyword>
<keyword evidence="5 18" id="KW-0479">Metal-binding</keyword>
<dbReference type="InterPro" id="IPR017953">
    <property type="entry name" value="Carbohydrate_kinase_pred_CS"/>
</dbReference>
<feature type="binding site" evidence="17">
    <location>
        <begin position="411"/>
        <end position="415"/>
    </location>
    <ligand>
        <name>AMP</name>
        <dbReference type="ChEBI" id="CHEBI:456215"/>
    </ligand>
</feature>
<feature type="binding site" evidence="18">
    <location>
        <position position="67"/>
    </location>
    <ligand>
        <name>K(+)</name>
        <dbReference type="ChEBI" id="CHEBI:29103"/>
    </ligand>
</feature>
<feature type="domain" description="YjeF C-terminal" evidence="20">
    <location>
        <begin position="225"/>
        <end position="495"/>
    </location>
</feature>
<feature type="binding site" evidence="17">
    <location>
        <position position="375"/>
    </location>
    <ligand>
        <name>(6S)-NADPHX</name>
        <dbReference type="ChEBI" id="CHEBI:64076"/>
    </ligand>
</feature>
<evidence type="ECO:0000259" key="21">
    <source>
        <dbReference type="PROSITE" id="PS51385"/>
    </source>
</evidence>
<comment type="catalytic activity">
    <reaction evidence="2 18 19">
        <text>(6R)-NADPHX = (6S)-NADPHX</text>
        <dbReference type="Rhea" id="RHEA:32227"/>
        <dbReference type="ChEBI" id="CHEBI:64076"/>
        <dbReference type="ChEBI" id="CHEBI:64077"/>
        <dbReference type="EC" id="5.1.99.6"/>
    </reaction>
</comment>
<dbReference type="InterPro" id="IPR004443">
    <property type="entry name" value="YjeF_N_dom"/>
</dbReference>
<evidence type="ECO:0000256" key="3">
    <source>
        <dbReference type="ARBA" id="ARBA00006001"/>
    </source>
</evidence>
<evidence type="ECO:0000256" key="4">
    <source>
        <dbReference type="ARBA" id="ARBA00009524"/>
    </source>
</evidence>
<comment type="similarity">
    <text evidence="18">Belongs to the NnrE/AIBP family.</text>
</comment>
<keyword evidence="10 17" id="KW-0520">NAD</keyword>
<dbReference type="RefSeq" id="WP_371394611.1">
    <property type="nucleotide sequence ID" value="NZ_CP163421.1"/>
</dbReference>
<comment type="function">
    <text evidence="17">Catalyzes the dehydration of the S-form of NAD(P)HX at the expense of ADP, which is converted to AMP. Together with NAD(P)HX epimerase, which catalyzes the epimerization of the S- and R-forms, the enzyme allows the repair of both epimers of NAD(P)HX, a damaged form of NAD(P)H that is a result of enzymatic or heat-dependent hydration.</text>
</comment>
<dbReference type="PROSITE" id="PS51383">
    <property type="entry name" value="YJEF_C_3"/>
    <property type="match status" value="1"/>
</dbReference>
<keyword evidence="8 17" id="KW-0521">NADP</keyword>
<dbReference type="Pfam" id="PF03853">
    <property type="entry name" value="YjeF_N"/>
    <property type="match status" value="1"/>
</dbReference>
<comment type="similarity">
    <text evidence="4 19">In the C-terminal section; belongs to the NnrD/CARKD family.</text>
</comment>
<proteinExistence type="inferred from homology"/>
<dbReference type="Proteomes" id="UP001596024">
    <property type="component" value="Unassembled WGS sequence"/>
</dbReference>
<name>A0ABV9N9K6_9PROT</name>
<feature type="binding site" evidence="17">
    <location>
        <position position="441"/>
    </location>
    <ligand>
        <name>(6S)-NADPHX</name>
        <dbReference type="ChEBI" id="CHEBI:64076"/>
    </ligand>
</feature>
<evidence type="ECO:0000256" key="8">
    <source>
        <dbReference type="ARBA" id="ARBA00022857"/>
    </source>
</evidence>